<name>A0A9J5Y3G2_SOLCO</name>
<reference evidence="1 2" key="1">
    <citation type="submission" date="2020-09" db="EMBL/GenBank/DDBJ databases">
        <title>De no assembly of potato wild relative species, Solanum commersonii.</title>
        <authorList>
            <person name="Cho K."/>
        </authorList>
    </citation>
    <scope>NUCLEOTIDE SEQUENCE [LARGE SCALE GENOMIC DNA]</scope>
    <source>
        <strain evidence="1">LZ3.2</strain>
        <tissue evidence="1">Leaf</tissue>
    </source>
</reference>
<proteinExistence type="predicted"/>
<comment type="caution">
    <text evidence="1">The sequence shown here is derived from an EMBL/GenBank/DDBJ whole genome shotgun (WGS) entry which is preliminary data.</text>
</comment>
<dbReference type="AlphaFoldDB" id="A0A9J5Y3G2"/>
<sequence length="117" mass="13113">MLLAELVEAMVVSIIGRFERGDDDLCQFLFPSELINRAFEVIQPVSWRGMLPDFLVIFAAMAWLDSLCLHSYELINQAFEVIRPVSWRGMPPAFLGMLPFSGGFAAMALPDSLFARA</sequence>
<dbReference type="OrthoDB" id="10378569at2759"/>
<gene>
    <name evidence="1" type="ORF">H5410_034886</name>
</gene>
<evidence type="ECO:0000313" key="1">
    <source>
        <dbReference type="EMBL" id="KAG5593654.1"/>
    </source>
</evidence>
<dbReference type="Proteomes" id="UP000824120">
    <property type="component" value="Chromosome 7"/>
</dbReference>
<organism evidence="1 2">
    <name type="scientific">Solanum commersonii</name>
    <name type="common">Commerson's wild potato</name>
    <name type="synonym">Commerson's nightshade</name>
    <dbReference type="NCBI Taxonomy" id="4109"/>
    <lineage>
        <taxon>Eukaryota</taxon>
        <taxon>Viridiplantae</taxon>
        <taxon>Streptophyta</taxon>
        <taxon>Embryophyta</taxon>
        <taxon>Tracheophyta</taxon>
        <taxon>Spermatophyta</taxon>
        <taxon>Magnoliopsida</taxon>
        <taxon>eudicotyledons</taxon>
        <taxon>Gunneridae</taxon>
        <taxon>Pentapetalae</taxon>
        <taxon>asterids</taxon>
        <taxon>lamiids</taxon>
        <taxon>Solanales</taxon>
        <taxon>Solanaceae</taxon>
        <taxon>Solanoideae</taxon>
        <taxon>Solaneae</taxon>
        <taxon>Solanum</taxon>
    </lineage>
</organism>
<keyword evidence="2" id="KW-1185">Reference proteome</keyword>
<dbReference type="EMBL" id="JACXVP010000007">
    <property type="protein sequence ID" value="KAG5593654.1"/>
    <property type="molecule type" value="Genomic_DNA"/>
</dbReference>
<evidence type="ECO:0000313" key="2">
    <source>
        <dbReference type="Proteomes" id="UP000824120"/>
    </source>
</evidence>
<accession>A0A9J5Y3G2</accession>
<protein>
    <submittedName>
        <fullName evidence="1">Uncharacterized protein</fullName>
    </submittedName>
</protein>